<dbReference type="InterPro" id="IPR013169">
    <property type="entry name" value="mRNA_splic_Cwf18-like"/>
</dbReference>
<dbReference type="HOGENOM" id="CLU_091076_1_1_1"/>
<dbReference type="STRING" id="1036808.A0A0C3AK99"/>
<sequence>MSLLQEASEVRKARLLALRKRKEDGMGGNGGTILLSRNFDPETRTLRKNIRNGAITEDTLEKDVEGMAEKLIAEDEKQRAQELDVFNIAPKRPNWDLKREMEKKVVKLERKTQEAIHTLIRQRLAAQKGQTDDIVGAMKAQERAQENDDDEDQSD</sequence>
<dbReference type="OrthoDB" id="10261348at2759"/>
<name>A0A0C3AK99_9AGAM</name>
<evidence type="ECO:0000313" key="3">
    <source>
        <dbReference type="Proteomes" id="UP000053989"/>
    </source>
</evidence>
<protein>
    <recommendedName>
        <fullName evidence="4">mRNA splicing factor</fullName>
    </recommendedName>
</protein>
<reference evidence="3" key="2">
    <citation type="submission" date="2015-01" db="EMBL/GenBank/DDBJ databases">
        <title>Evolutionary Origins and Diversification of the Mycorrhizal Mutualists.</title>
        <authorList>
            <consortium name="DOE Joint Genome Institute"/>
            <consortium name="Mycorrhizal Genomics Consortium"/>
            <person name="Kohler A."/>
            <person name="Kuo A."/>
            <person name="Nagy L.G."/>
            <person name="Floudas D."/>
            <person name="Copeland A."/>
            <person name="Barry K.W."/>
            <person name="Cichocki N."/>
            <person name="Veneault-Fourrey C."/>
            <person name="LaButti K."/>
            <person name="Lindquist E.A."/>
            <person name="Lipzen A."/>
            <person name="Lundell T."/>
            <person name="Morin E."/>
            <person name="Murat C."/>
            <person name="Riley R."/>
            <person name="Ohm R."/>
            <person name="Sun H."/>
            <person name="Tunlid A."/>
            <person name="Henrissat B."/>
            <person name="Grigoriev I.V."/>
            <person name="Hibbett D.S."/>
            <person name="Martin F."/>
        </authorList>
    </citation>
    <scope>NUCLEOTIDE SEQUENCE [LARGE SCALE GENOMIC DNA]</scope>
    <source>
        <strain evidence="3">Foug A</strain>
    </source>
</reference>
<evidence type="ECO:0000256" key="1">
    <source>
        <dbReference type="SAM" id="MobiDB-lite"/>
    </source>
</evidence>
<organism evidence="2 3">
    <name type="scientific">Scleroderma citrinum Foug A</name>
    <dbReference type="NCBI Taxonomy" id="1036808"/>
    <lineage>
        <taxon>Eukaryota</taxon>
        <taxon>Fungi</taxon>
        <taxon>Dikarya</taxon>
        <taxon>Basidiomycota</taxon>
        <taxon>Agaricomycotina</taxon>
        <taxon>Agaricomycetes</taxon>
        <taxon>Agaricomycetidae</taxon>
        <taxon>Boletales</taxon>
        <taxon>Sclerodermatineae</taxon>
        <taxon>Sclerodermataceae</taxon>
        <taxon>Scleroderma</taxon>
    </lineage>
</organism>
<dbReference type="Pfam" id="PF08315">
    <property type="entry name" value="cwf18"/>
    <property type="match status" value="1"/>
</dbReference>
<dbReference type="AlphaFoldDB" id="A0A0C3AK99"/>
<dbReference type="PANTHER" id="PTHR31551:SF1">
    <property type="entry name" value="COILED-COIL DOMAIN-CONTAINING PROTEIN 12"/>
    <property type="match status" value="1"/>
</dbReference>
<dbReference type="GO" id="GO:0005684">
    <property type="term" value="C:U2-type spliceosomal complex"/>
    <property type="evidence" value="ECO:0007669"/>
    <property type="project" value="TreeGrafter"/>
</dbReference>
<dbReference type="InParanoid" id="A0A0C3AK99"/>
<evidence type="ECO:0008006" key="4">
    <source>
        <dbReference type="Google" id="ProtNLM"/>
    </source>
</evidence>
<dbReference type="FunCoup" id="A0A0C3AK99">
    <property type="interactions" value="338"/>
</dbReference>
<dbReference type="PANTHER" id="PTHR31551">
    <property type="entry name" value="PRE-MRNA-SPLICING FACTOR CWF18"/>
    <property type="match status" value="1"/>
</dbReference>
<reference evidence="2 3" key="1">
    <citation type="submission" date="2014-04" db="EMBL/GenBank/DDBJ databases">
        <authorList>
            <consortium name="DOE Joint Genome Institute"/>
            <person name="Kuo A."/>
            <person name="Kohler A."/>
            <person name="Nagy L.G."/>
            <person name="Floudas D."/>
            <person name="Copeland A."/>
            <person name="Barry K.W."/>
            <person name="Cichocki N."/>
            <person name="Veneault-Fourrey C."/>
            <person name="LaButti K."/>
            <person name="Lindquist E.A."/>
            <person name="Lipzen A."/>
            <person name="Lundell T."/>
            <person name="Morin E."/>
            <person name="Murat C."/>
            <person name="Sun H."/>
            <person name="Tunlid A."/>
            <person name="Henrissat B."/>
            <person name="Grigoriev I.V."/>
            <person name="Hibbett D.S."/>
            <person name="Martin F."/>
            <person name="Nordberg H.P."/>
            <person name="Cantor M.N."/>
            <person name="Hua S.X."/>
        </authorList>
    </citation>
    <scope>NUCLEOTIDE SEQUENCE [LARGE SCALE GENOMIC DNA]</scope>
    <source>
        <strain evidence="2 3">Foug A</strain>
    </source>
</reference>
<dbReference type="GO" id="GO:0071014">
    <property type="term" value="C:post-mRNA release spliceosomal complex"/>
    <property type="evidence" value="ECO:0007669"/>
    <property type="project" value="TreeGrafter"/>
</dbReference>
<feature type="region of interest" description="Disordered" evidence="1">
    <location>
        <begin position="125"/>
        <end position="155"/>
    </location>
</feature>
<evidence type="ECO:0000313" key="2">
    <source>
        <dbReference type="EMBL" id="KIM65377.1"/>
    </source>
</evidence>
<gene>
    <name evidence="2" type="ORF">SCLCIDRAFT_113194</name>
</gene>
<proteinExistence type="predicted"/>
<dbReference type="EMBL" id="KN822023">
    <property type="protein sequence ID" value="KIM65377.1"/>
    <property type="molecule type" value="Genomic_DNA"/>
</dbReference>
<accession>A0A0C3AK99</accession>
<dbReference type="Proteomes" id="UP000053989">
    <property type="component" value="Unassembled WGS sequence"/>
</dbReference>
<keyword evidence="3" id="KW-1185">Reference proteome</keyword>